<name>A0A9D1GFW3_9BACT</name>
<proteinExistence type="predicted"/>
<organism evidence="1 2">
    <name type="scientific">Candidatus Caccoplasma intestinavium</name>
    <dbReference type="NCBI Taxonomy" id="2840716"/>
    <lineage>
        <taxon>Bacteria</taxon>
        <taxon>Pseudomonadati</taxon>
        <taxon>Bacteroidota</taxon>
        <taxon>Bacteroidia</taxon>
        <taxon>Bacteroidales</taxon>
        <taxon>Bacteroidaceae</taxon>
        <taxon>Bacteroidaceae incertae sedis</taxon>
        <taxon>Candidatus Caccoplasma</taxon>
    </lineage>
</organism>
<evidence type="ECO:0000313" key="1">
    <source>
        <dbReference type="EMBL" id="HIT40245.1"/>
    </source>
</evidence>
<gene>
    <name evidence="1" type="ORF">IAD06_09460</name>
</gene>
<dbReference type="Proteomes" id="UP000886722">
    <property type="component" value="Unassembled WGS sequence"/>
</dbReference>
<reference evidence="1" key="2">
    <citation type="journal article" date="2021" name="PeerJ">
        <title>Extensive microbial diversity within the chicken gut microbiome revealed by metagenomics and culture.</title>
        <authorList>
            <person name="Gilroy R."/>
            <person name="Ravi A."/>
            <person name="Getino M."/>
            <person name="Pursley I."/>
            <person name="Horton D.L."/>
            <person name="Alikhan N.F."/>
            <person name="Baker D."/>
            <person name="Gharbi K."/>
            <person name="Hall N."/>
            <person name="Watson M."/>
            <person name="Adriaenssens E.M."/>
            <person name="Foster-Nyarko E."/>
            <person name="Jarju S."/>
            <person name="Secka A."/>
            <person name="Antonio M."/>
            <person name="Oren A."/>
            <person name="Chaudhuri R.R."/>
            <person name="La Ragione R."/>
            <person name="Hildebrand F."/>
            <person name="Pallen M.J."/>
        </authorList>
    </citation>
    <scope>NUCLEOTIDE SEQUENCE</scope>
    <source>
        <strain evidence="1">21143</strain>
    </source>
</reference>
<protein>
    <submittedName>
        <fullName evidence="1">Uncharacterized protein</fullName>
    </submittedName>
</protein>
<dbReference type="EMBL" id="DVKT01000069">
    <property type="protein sequence ID" value="HIT40245.1"/>
    <property type="molecule type" value="Genomic_DNA"/>
</dbReference>
<reference evidence="1" key="1">
    <citation type="submission" date="2020-10" db="EMBL/GenBank/DDBJ databases">
        <authorList>
            <person name="Gilroy R."/>
        </authorList>
    </citation>
    <scope>NUCLEOTIDE SEQUENCE</scope>
    <source>
        <strain evidence="1">21143</strain>
    </source>
</reference>
<evidence type="ECO:0000313" key="2">
    <source>
        <dbReference type="Proteomes" id="UP000886722"/>
    </source>
</evidence>
<dbReference type="AlphaFoldDB" id="A0A9D1GFW3"/>
<dbReference type="Gene3D" id="3.40.50.11350">
    <property type="match status" value="1"/>
</dbReference>
<accession>A0A9D1GFW3</accession>
<comment type="caution">
    <text evidence="1">The sequence shown here is derived from an EMBL/GenBank/DDBJ whole genome shotgun (WGS) entry which is preliminary data.</text>
</comment>
<sequence>MTDKHKITLVPLGGLANRLRAIISGYELAKATNLSFDVVWLKNKDLNCPFGYLFRPMEHGITLIESPKIDSLIKYNIPLKRNFYLPAIYQHRHFTRRLYDTDIEKLRDNAEAIKSLVAGKNSYIASGLPFYPSNIFLFRELFRPTDEIIDEIKKRCSAFTTPTFGLHIRRTDNTISIAESPITLFIQQIEQDLKKYPEARFYLATDSEKIKERLRELFGNRILYSPCKANRNSIEGMKEAVIELYTLANTNYFHGSYYSSFSDLAAILSDRPYDILRKEI</sequence>